<name>A0A5N7AN76_9EURO</name>
<dbReference type="GO" id="GO:0009116">
    <property type="term" value="P:nucleoside metabolic process"/>
    <property type="evidence" value="ECO:0007669"/>
    <property type="project" value="InterPro"/>
</dbReference>
<sequence length="287" mass="31772">MMATRQEARPHQYTIGWVSALPIELAAAQEMLDDKHEVPPQNASDTNIYTLGQIAKHNVVIACLPKSQIGIKSAAVVATQMKSTFPTIVFILMVGIGGGVPQANLDIRLGDVVVSRPNGLRGGVIQYDFGKATNTGFQRTGFFNNPPKILLNAISRLEASHERQQIGFMNYVSKLNKVDQFIRQAAGPDLLFKADYDHIGEDTCVQCDKEMLVKWRPRDKKIMVHYGTIASGNQAIRNALERDRVSSELGGVLFFDMETAGLMNDFPCLVIRGISDYADSHKNKGWH</sequence>
<accession>A0A5N7AN76</accession>
<reference evidence="2 3" key="1">
    <citation type="submission" date="2019-04" db="EMBL/GenBank/DDBJ databases">
        <title>Friends and foes A comparative genomics studyof 23 Aspergillus species from section Flavi.</title>
        <authorList>
            <consortium name="DOE Joint Genome Institute"/>
            <person name="Kjaerbolling I."/>
            <person name="Vesth T."/>
            <person name="Frisvad J.C."/>
            <person name="Nybo J.L."/>
            <person name="Theobald S."/>
            <person name="Kildgaard S."/>
            <person name="Isbrandt T."/>
            <person name="Kuo A."/>
            <person name="Sato A."/>
            <person name="Lyhne E.K."/>
            <person name="Kogle M.E."/>
            <person name="Wiebenga A."/>
            <person name="Kun R.S."/>
            <person name="Lubbers R.J."/>
            <person name="Makela M.R."/>
            <person name="Barry K."/>
            <person name="Chovatia M."/>
            <person name="Clum A."/>
            <person name="Daum C."/>
            <person name="Haridas S."/>
            <person name="He G."/>
            <person name="LaButti K."/>
            <person name="Lipzen A."/>
            <person name="Mondo S."/>
            <person name="Riley R."/>
            <person name="Salamov A."/>
            <person name="Simmons B.A."/>
            <person name="Magnuson J.K."/>
            <person name="Henrissat B."/>
            <person name="Mortensen U.H."/>
            <person name="Larsen T.O."/>
            <person name="Devries R.P."/>
            <person name="Grigoriev I.V."/>
            <person name="Machida M."/>
            <person name="Baker S.E."/>
            <person name="Andersen M.R."/>
        </authorList>
    </citation>
    <scope>NUCLEOTIDE SEQUENCE [LARGE SCALE GENOMIC DNA]</scope>
    <source>
        <strain evidence="2 3">IBT 29228</strain>
    </source>
</reference>
<dbReference type="OrthoDB" id="1577640at2759"/>
<dbReference type="SUPFAM" id="SSF53167">
    <property type="entry name" value="Purine and uridine phosphorylases"/>
    <property type="match status" value="1"/>
</dbReference>
<dbReference type="Gene3D" id="3.40.50.1580">
    <property type="entry name" value="Nucleoside phosphorylase domain"/>
    <property type="match status" value="1"/>
</dbReference>
<dbReference type="PANTHER" id="PTHR46082:SF11">
    <property type="entry name" value="AAA+ ATPASE DOMAIN-CONTAINING PROTEIN-RELATED"/>
    <property type="match status" value="1"/>
</dbReference>
<dbReference type="EMBL" id="ML736436">
    <property type="protein sequence ID" value="KAE8371342.1"/>
    <property type="molecule type" value="Genomic_DNA"/>
</dbReference>
<evidence type="ECO:0000313" key="3">
    <source>
        <dbReference type="Proteomes" id="UP000326198"/>
    </source>
</evidence>
<keyword evidence="3" id="KW-1185">Reference proteome</keyword>
<dbReference type="InterPro" id="IPR035994">
    <property type="entry name" value="Nucleoside_phosphorylase_sf"/>
</dbReference>
<dbReference type="GO" id="GO:0003824">
    <property type="term" value="F:catalytic activity"/>
    <property type="evidence" value="ECO:0007669"/>
    <property type="project" value="InterPro"/>
</dbReference>
<dbReference type="Proteomes" id="UP000326198">
    <property type="component" value="Unassembled WGS sequence"/>
</dbReference>
<protein>
    <submittedName>
        <fullName evidence="2">Nucleoside phosphorylase domain-containing protein</fullName>
    </submittedName>
</protein>
<feature type="domain" description="Nucleoside phosphorylase" evidence="1">
    <location>
        <begin position="14"/>
        <end position="283"/>
    </location>
</feature>
<evidence type="ECO:0000313" key="2">
    <source>
        <dbReference type="EMBL" id="KAE8371342.1"/>
    </source>
</evidence>
<dbReference type="Pfam" id="PF01048">
    <property type="entry name" value="PNP_UDP_1"/>
    <property type="match status" value="1"/>
</dbReference>
<dbReference type="AlphaFoldDB" id="A0A5N7AN76"/>
<dbReference type="InterPro" id="IPR000845">
    <property type="entry name" value="Nucleoside_phosphorylase_d"/>
</dbReference>
<gene>
    <name evidence="2" type="ORF">BDV26DRAFT_134206</name>
</gene>
<organism evidence="2 3">
    <name type="scientific">Aspergillus bertholletiae</name>
    <dbReference type="NCBI Taxonomy" id="1226010"/>
    <lineage>
        <taxon>Eukaryota</taxon>
        <taxon>Fungi</taxon>
        <taxon>Dikarya</taxon>
        <taxon>Ascomycota</taxon>
        <taxon>Pezizomycotina</taxon>
        <taxon>Eurotiomycetes</taxon>
        <taxon>Eurotiomycetidae</taxon>
        <taxon>Eurotiales</taxon>
        <taxon>Aspergillaceae</taxon>
        <taxon>Aspergillus</taxon>
        <taxon>Aspergillus subgen. Circumdati</taxon>
    </lineage>
</organism>
<dbReference type="InterPro" id="IPR053137">
    <property type="entry name" value="NLR-like"/>
</dbReference>
<evidence type="ECO:0000259" key="1">
    <source>
        <dbReference type="Pfam" id="PF01048"/>
    </source>
</evidence>
<dbReference type="PANTHER" id="PTHR46082">
    <property type="entry name" value="ATP/GTP-BINDING PROTEIN-RELATED"/>
    <property type="match status" value="1"/>
</dbReference>
<proteinExistence type="predicted"/>